<reference evidence="2" key="1">
    <citation type="journal article" date="2014" name="Science">
        <title>Ancient hybridizations among the ancestral genomes of bread wheat.</title>
        <authorList>
            <consortium name="International Wheat Genome Sequencing Consortium,"/>
            <person name="Marcussen T."/>
            <person name="Sandve S.R."/>
            <person name="Heier L."/>
            <person name="Spannagl M."/>
            <person name="Pfeifer M."/>
            <person name="Jakobsen K.S."/>
            <person name="Wulff B.B."/>
            <person name="Steuernagel B."/>
            <person name="Mayer K.F."/>
            <person name="Olsen O.A."/>
        </authorList>
    </citation>
    <scope>NUCLEOTIDE SEQUENCE [LARGE SCALE GENOMIC DNA]</scope>
    <source>
        <strain evidence="2">cv. AL8/78</strain>
    </source>
</reference>
<dbReference type="AlphaFoldDB" id="A0A453D910"/>
<accession>A0A453D910</accession>
<organism evidence="1 2">
    <name type="scientific">Aegilops tauschii subsp. strangulata</name>
    <name type="common">Goatgrass</name>
    <dbReference type="NCBI Taxonomy" id="200361"/>
    <lineage>
        <taxon>Eukaryota</taxon>
        <taxon>Viridiplantae</taxon>
        <taxon>Streptophyta</taxon>
        <taxon>Embryophyta</taxon>
        <taxon>Tracheophyta</taxon>
        <taxon>Spermatophyta</taxon>
        <taxon>Magnoliopsida</taxon>
        <taxon>Liliopsida</taxon>
        <taxon>Poales</taxon>
        <taxon>Poaceae</taxon>
        <taxon>BOP clade</taxon>
        <taxon>Pooideae</taxon>
        <taxon>Triticodae</taxon>
        <taxon>Triticeae</taxon>
        <taxon>Triticinae</taxon>
        <taxon>Aegilops</taxon>
    </lineage>
</organism>
<dbReference type="EnsemblPlants" id="AET2Gv21140100.5">
    <property type="protein sequence ID" value="AET2Gv21140100.5"/>
    <property type="gene ID" value="AET2Gv21140100"/>
</dbReference>
<protein>
    <submittedName>
        <fullName evidence="1">Uncharacterized protein</fullName>
    </submittedName>
</protein>
<dbReference type="Gramene" id="AET2Gv21140100.9">
    <property type="protein sequence ID" value="AET2Gv21140100.9"/>
    <property type="gene ID" value="AET2Gv21140100"/>
</dbReference>
<dbReference type="InterPro" id="IPR016039">
    <property type="entry name" value="Thiolase-like"/>
</dbReference>
<evidence type="ECO:0000313" key="1">
    <source>
        <dbReference type="EnsemblPlants" id="AET2Gv21140100.5"/>
    </source>
</evidence>
<reference evidence="1" key="5">
    <citation type="journal article" date="2021" name="G3 (Bethesda)">
        <title>Aegilops tauschii genome assembly Aet v5.0 features greater sequence contiguity and improved annotation.</title>
        <authorList>
            <person name="Wang L."/>
            <person name="Zhu T."/>
            <person name="Rodriguez J.C."/>
            <person name="Deal K.R."/>
            <person name="Dubcovsky J."/>
            <person name="McGuire P.E."/>
            <person name="Lux T."/>
            <person name="Spannagl M."/>
            <person name="Mayer K.F.X."/>
            <person name="Baldrich P."/>
            <person name="Meyers B.C."/>
            <person name="Huo N."/>
            <person name="Gu Y.Q."/>
            <person name="Zhou H."/>
            <person name="Devos K.M."/>
            <person name="Bennetzen J.L."/>
            <person name="Unver T."/>
            <person name="Budak H."/>
            <person name="Gulick P.J."/>
            <person name="Galiba G."/>
            <person name="Kalapos B."/>
            <person name="Nelson D.R."/>
            <person name="Li P."/>
            <person name="You F.M."/>
            <person name="Luo M.C."/>
            <person name="Dvorak J."/>
        </authorList>
    </citation>
    <scope>NUCLEOTIDE SEQUENCE [LARGE SCALE GENOMIC DNA]</scope>
    <source>
        <strain evidence="1">cv. AL8/78</strain>
    </source>
</reference>
<dbReference type="EnsemblPlants" id="AET2Gv21140100.9">
    <property type="protein sequence ID" value="AET2Gv21140100.9"/>
    <property type="gene ID" value="AET2Gv21140100"/>
</dbReference>
<dbReference type="Gramene" id="AET2Gv21140100.5">
    <property type="protein sequence ID" value="AET2Gv21140100.5"/>
    <property type="gene ID" value="AET2Gv21140100"/>
</dbReference>
<sequence>MYSDGVAAPVLVSREKAKNLGLQVLARPRGYADAAKVNLTCLVINHCC</sequence>
<dbReference type="GO" id="GO:0016746">
    <property type="term" value="F:acyltransferase activity"/>
    <property type="evidence" value="ECO:0007669"/>
    <property type="project" value="InterPro"/>
</dbReference>
<dbReference type="Proteomes" id="UP000015105">
    <property type="component" value="Chromosome 2D"/>
</dbReference>
<name>A0A453D910_AEGTS</name>
<keyword evidence="2" id="KW-1185">Reference proteome</keyword>
<dbReference type="Gene3D" id="3.40.47.10">
    <property type="match status" value="1"/>
</dbReference>
<reference evidence="1" key="3">
    <citation type="journal article" date="2017" name="Nature">
        <title>Genome sequence of the progenitor of the wheat D genome Aegilops tauschii.</title>
        <authorList>
            <person name="Luo M.C."/>
            <person name="Gu Y.Q."/>
            <person name="Puiu D."/>
            <person name="Wang H."/>
            <person name="Twardziok S.O."/>
            <person name="Deal K.R."/>
            <person name="Huo N."/>
            <person name="Zhu T."/>
            <person name="Wang L."/>
            <person name="Wang Y."/>
            <person name="McGuire P.E."/>
            <person name="Liu S."/>
            <person name="Long H."/>
            <person name="Ramasamy R.K."/>
            <person name="Rodriguez J.C."/>
            <person name="Van S.L."/>
            <person name="Yuan L."/>
            <person name="Wang Z."/>
            <person name="Xia Z."/>
            <person name="Xiao L."/>
            <person name="Anderson O.D."/>
            <person name="Ouyang S."/>
            <person name="Liang Y."/>
            <person name="Zimin A.V."/>
            <person name="Pertea G."/>
            <person name="Qi P."/>
            <person name="Bennetzen J.L."/>
            <person name="Dai X."/>
            <person name="Dawson M.W."/>
            <person name="Muller H.G."/>
            <person name="Kugler K."/>
            <person name="Rivarola-Duarte L."/>
            <person name="Spannagl M."/>
            <person name="Mayer K.F.X."/>
            <person name="Lu F.H."/>
            <person name="Bevan M.W."/>
            <person name="Leroy P."/>
            <person name="Li P."/>
            <person name="You F.M."/>
            <person name="Sun Q."/>
            <person name="Liu Z."/>
            <person name="Lyons E."/>
            <person name="Wicker T."/>
            <person name="Salzberg S.L."/>
            <person name="Devos K.M."/>
            <person name="Dvorak J."/>
        </authorList>
    </citation>
    <scope>NUCLEOTIDE SEQUENCE [LARGE SCALE GENOMIC DNA]</scope>
    <source>
        <strain evidence="1">cv. AL8/78</strain>
    </source>
</reference>
<reference evidence="2" key="2">
    <citation type="journal article" date="2017" name="Nat. Plants">
        <title>The Aegilops tauschii genome reveals multiple impacts of transposons.</title>
        <authorList>
            <person name="Zhao G."/>
            <person name="Zou C."/>
            <person name="Li K."/>
            <person name="Wang K."/>
            <person name="Li T."/>
            <person name="Gao L."/>
            <person name="Zhang X."/>
            <person name="Wang H."/>
            <person name="Yang Z."/>
            <person name="Liu X."/>
            <person name="Jiang W."/>
            <person name="Mao L."/>
            <person name="Kong X."/>
            <person name="Jiao Y."/>
            <person name="Jia J."/>
        </authorList>
    </citation>
    <scope>NUCLEOTIDE SEQUENCE [LARGE SCALE GENOMIC DNA]</scope>
    <source>
        <strain evidence="2">cv. AL8/78</strain>
    </source>
</reference>
<reference evidence="1" key="4">
    <citation type="submission" date="2019-03" db="UniProtKB">
        <authorList>
            <consortium name="EnsemblPlants"/>
        </authorList>
    </citation>
    <scope>IDENTIFICATION</scope>
</reference>
<evidence type="ECO:0000313" key="2">
    <source>
        <dbReference type="Proteomes" id="UP000015105"/>
    </source>
</evidence>
<proteinExistence type="predicted"/>